<evidence type="ECO:0000256" key="7">
    <source>
        <dbReference type="SAM" id="MobiDB-lite"/>
    </source>
</evidence>
<feature type="region of interest" description="Disordered" evidence="7">
    <location>
        <begin position="39"/>
        <end position="65"/>
    </location>
</feature>
<dbReference type="Pfam" id="PF01165">
    <property type="entry name" value="Ribosomal_S21"/>
    <property type="match status" value="1"/>
</dbReference>
<dbReference type="RefSeq" id="WP_132315360.1">
    <property type="nucleotide sequence ID" value="NZ_FWZT01000002.1"/>
</dbReference>
<accession>A0A1Y6B6T5</accession>
<dbReference type="Gene3D" id="1.20.5.1150">
    <property type="entry name" value="Ribosomal protein S8"/>
    <property type="match status" value="1"/>
</dbReference>
<gene>
    <name evidence="5" type="primary">rpsU</name>
    <name evidence="8" type="ORF">SAMN06296036_102204</name>
</gene>
<dbReference type="Proteomes" id="UP000192907">
    <property type="component" value="Unassembled WGS sequence"/>
</dbReference>
<dbReference type="NCBIfam" id="TIGR00030">
    <property type="entry name" value="S21p"/>
    <property type="match status" value="1"/>
</dbReference>
<comment type="similarity">
    <text evidence="1 5 6">Belongs to the bacterial ribosomal protein bS21 family.</text>
</comment>
<dbReference type="AlphaFoldDB" id="A0A1Y6B6T5"/>
<protein>
    <recommendedName>
        <fullName evidence="4 5">Small ribosomal subunit protein bS21</fullName>
    </recommendedName>
</protein>
<keyword evidence="3 5" id="KW-0687">Ribonucleoprotein</keyword>
<dbReference type="GO" id="GO:0006412">
    <property type="term" value="P:translation"/>
    <property type="evidence" value="ECO:0007669"/>
    <property type="project" value="UniProtKB-UniRule"/>
</dbReference>
<evidence type="ECO:0000256" key="3">
    <source>
        <dbReference type="ARBA" id="ARBA00023274"/>
    </source>
</evidence>
<dbReference type="HAMAP" id="MF_00358">
    <property type="entry name" value="Ribosomal_bS21"/>
    <property type="match status" value="1"/>
</dbReference>
<evidence type="ECO:0000256" key="5">
    <source>
        <dbReference type="HAMAP-Rule" id="MF_00358"/>
    </source>
</evidence>
<dbReference type="InterPro" id="IPR038380">
    <property type="entry name" value="Ribosomal_bS21_sf"/>
</dbReference>
<dbReference type="InterPro" id="IPR001911">
    <property type="entry name" value="Ribosomal_bS21"/>
</dbReference>
<dbReference type="GO" id="GO:1990904">
    <property type="term" value="C:ribonucleoprotein complex"/>
    <property type="evidence" value="ECO:0007669"/>
    <property type="project" value="UniProtKB-KW"/>
</dbReference>
<evidence type="ECO:0000256" key="4">
    <source>
        <dbReference type="ARBA" id="ARBA00035135"/>
    </source>
</evidence>
<dbReference type="PRINTS" id="PR00976">
    <property type="entry name" value="RIBOSOMALS21"/>
</dbReference>
<keyword evidence="2 5" id="KW-0689">Ribosomal protein</keyword>
<dbReference type="OrthoDB" id="5297646at2"/>
<reference evidence="9" key="1">
    <citation type="submission" date="2017-04" db="EMBL/GenBank/DDBJ databases">
        <authorList>
            <person name="Varghese N."/>
            <person name="Submissions S."/>
        </authorList>
    </citation>
    <scope>NUCLEOTIDE SEQUENCE [LARGE SCALE GENOMIC DNA]</scope>
    <source>
        <strain evidence="9">RKEM611</strain>
    </source>
</reference>
<dbReference type="GO" id="GO:0003735">
    <property type="term" value="F:structural constituent of ribosome"/>
    <property type="evidence" value="ECO:0007669"/>
    <property type="project" value="InterPro"/>
</dbReference>
<dbReference type="STRING" id="1513793.SAMN06296036_102204"/>
<organism evidence="8 9">
    <name type="scientific">Pseudobacteriovorax antillogorgiicola</name>
    <dbReference type="NCBI Taxonomy" id="1513793"/>
    <lineage>
        <taxon>Bacteria</taxon>
        <taxon>Pseudomonadati</taxon>
        <taxon>Bdellovibrionota</taxon>
        <taxon>Oligoflexia</taxon>
        <taxon>Oligoflexales</taxon>
        <taxon>Pseudobacteriovoracaceae</taxon>
        <taxon>Pseudobacteriovorax</taxon>
    </lineage>
</organism>
<evidence type="ECO:0000256" key="6">
    <source>
        <dbReference type="RuleBase" id="RU000667"/>
    </source>
</evidence>
<proteinExistence type="inferred from homology"/>
<dbReference type="EMBL" id="FWZT01000002">
    <property type="protein sequence ID" value="SME95334.1"/>
    <property type="molecule type" value="Genomic_DNA"/>
</dbReference>
<evidence type="ECO:0000313" key="9">
    <source>
        <dbReference type="Proteomes" id="UP000192907"/>
    </source>
</evidence>
<evidence type="ECO:0000256" key="2">
    <source>
        <dbReference type="ARBA" id="ARBA00022980"/>
    </source>
</evidence>
<dbReference type="GO" id="GO:0005840">
    <property type="term" value="C:ribosome"/>
    <property type="evidence" value="ECO:0007669"/>
    <property type="project" value="UniProtKB-KW"/>
</dbReference>
<evidence type="ECO:0000313" key="8">
    <source>
        <dbReference type="EMBL" id="SME95334.1"/>
    </source>
</evidence>
<evidence type="ECO:0000256" key="1">
    <source>
        <dbReference type="ARBA" id="ARBA00006640"/>
    </source>
</evidence>
<sequence length="65" mass="7484">MPGIFLRGEEPIELMLRKFKKQIENAGVMADVRKGESYEKPSVRRKRKAAAARKRAAKRIRRMGA</sequence>
<keyword evidence="9" id="KW-1185">Reference proteome</keyword>
<name>A0A1Y6B6T5_9BACT</name>
<feature type="compositionally biased region" description="Basic residues" evidence="7">
    <location>
        <begin position="43"/>
        <end position="65"/>
    </location>
</feature>